<dbReference type="Proteomes" id="UP001295469">
    <property type="component" value="Chromosome A01"/>
</dbReference>
<dbReference type="OMA" id="CCKRYQK"/>
<organism evidence="2 3">
    <name type="scientific">Brassica napus</name>
    <name type="common">Rape</name>
    <dbReference type="NCBI Taxonomy" id="3708"/>
    <lineage>
        <taxon>Eukaryota</taxon>
        <taxon>Viridiplantae</taxon>
        <taxon>Streptophyta</taxon>
        <taxon>Embryophyta</taxon>
        <taxon>Tracheophyta</taxon>
        <taxon>Spermatophyta</taxon>
        <taxon>Magnoliopsida</taxon>
        <taxon>eudicotyledons</taxon>
        <taxon>Gunneridae</taxon>
        <taxon>Pentapetalae</taxon>
        <taxon>rosids</taxon>
        <taxon>malvids</taxon>
        <taxon>Brassicales</taxon>
        <taxon>Brassicaceae</taxon>
        <taxon>Brassiceae</taxon>
        <taxon>Brassica</taxon>
    </lineage>
</organism>
<gene>
    <name evidence="2" type="primary">BnaA01g35620D</name>
    <name evidence="1" type="ORF">DARMORV10_A01P23970.1</name>
    <name evidence="2" type="ORF">GSBRNA2T00092973001</name>
</gene>
<accession>A0A078IJ12</accession>
<dbReference type="Proteomes" id="UP000028999">
    <property type="component" value="Unassembled WGS sequence"/>
</dbReference>
<reference evidence="2 3" key="1">
    <citation type="journal article" date="2014" name="Science">
        <title>Plant genetics. Early allopolyploid evolution in the post-Neolithic Brassica napus oilseed genome.</title>
        <authorList>
            <person name="Chalhoub B."/>
            <person name="Denoeud F."/>
            <person name="Liu S."/>
            <person name="Parkin I.A."/>
            <person name="Tang H."/>
            <person name="Wang X."/>
            <person name="Chiquet J."/>
            <person name="Belcram H."/>
            <person name="Tong C."/>
            <person name="Samans B."/>
            <person name="Correa M."/>
            <person name="Da Silva C."/>
            <person name="Just J."/>
            <person name="Falentin C."/>
            <person name="Koh C.S."/>
            <person name="Le Clainche I."/>
            <person name="Bernard M."/>
            <person name="Bento P."/>
            <person name="Noel B."/>
            <person name="Labadie K."/>
            <person name="Alberti A."/>
            <person name="Charles M."/>
            <person name="Arnaud D."/>
            <person name="Guo H."/>
            <person name="Daviaud C."/>
            <person name="Alamery S."/>
            <person name="Jabbari K."/>
            <person name="Zhao M."/>
            <person name="Edger P.P."/>
            <person name="Chelaifa H."/>
            <person name="Tack D."/>
            <person name="Lassalle G."/>
            <person name="Mestiri I."/>
            <person name="Schnel N."/>
            <person name="Le Paslier M.C."/>
            <person name="Fan G."/>
            <person name="Renault V."/>
            <person name="Bayer P.E."/>
            <person name="Golicz A.A."/>
            <person name="Manoli S."/>
            <person name="Lee T.H."/>
            <person name="Thi V.H."/>
            <person name="Chalabi S."/>
            <person name="Hu Q."/>
            <person name="Fan C."/>
            <person name="Tollenaere R."/>
            <person name="Lu Y."/>
            <person name="Battail C."/>
            <person name="Shen J."/>
            <person name="Sidebottom C.H."/>
            <person name="Wang X."/>
            <person name="Canaguier A."/>
            <person name="Chauveau A."/>
            <person name="Berard A."/>
            <person name="Deniot G."/>
            <person name="Guan M."/>
            <person name="Liu Z."/>
            <person name="Sun F."/>
            <person name="Lim Y.P."/>
            <person name="Lyons E."/>
            <person name="Town C.D."/>
            <person name="Bancroft I."/>
            <person name="Wang X."/>
            <person name="Meng J."/>
            <person name="Ma J."/>
            <person name="Pires J.C."/>
            <person name="King G.J."/>
            <person name="Brunel D."/>
            <person name="Delourme R."/>
            <person name="Renard M."/>
            <person name="Aury J.M."/>
            <person name="Adams K.L."/>
            <person name="Batley J."/>
            <person name="Snowdon R.J."/>
            <person name="Tost J."/>
            <person name="Edwards D."/>
            <person name="Zhou Y."/>
            <person name="Hua W."/>
            <person name="Sharpe A.G."/>
            <person name="Paterson A.H."/>
            <person name="Guan C."/>
            <person name="Wincker P."/>
        </authorList>
    </citation>
    <scope>NUCLEOTIDE SEQUENCE [LARGE SCALE GENOMIC DNA]</scope>
    <source>
        <strain evidence="3">cv. Darmor-bzh</strain>
    </source>
</reference>
<dbReference type="EMBL" id="LK032830">
    <property type="protein sequence ID" value="CDY49404.1"/>
    <property type="molecule type" value="Genomic_DNA"/>
</dbReference>
<dbReference type="AlphaFoldDB" id="A0A078IJ12"/>
<keyword evidence="3" id="KW-1185">Reference proteome</keyword>
<evidence type="ECO:0000313" key="1">
    <source>
        <dbReference type="EMBL" id="CAF2151430.1"/>
    </source>
</evidence>
<protein>
    <submittedName>
        <fullName evidence="1">(rape) hypothetical protein</fullName>
    </submittedName>
    <submittedName>
        <fullName evidence="2">BnaA01g35620D protein</fullName>
    </submittedName>
</protein>
<reference evidence="2" key="2">
    <citation type="submission" date="2014-06" db="EMBL/GenBank/DDBJ databases">
        <authorList>
            <person name="Genoscope - CEA"/>
        </authorList>
    </citation>
    <scope>NUCLEOTIDE SEQUENCE</scope>
</reference>
<dbReference type="Gramene" id="CDY49404">
    <property type="protein sequence ID" value="CDY49404"/>
    <property type="gene ID" value="GSBRNA2T00092973001"/>
</dbReference>
<feature type="non-terminal residue" evidence="2">
    <location>
        <position position="1"/>
    </location>
</feature>
<name>A0A078IJ12_BRANA</name>
<reference evidence="1" key="3">
    <citation type="submission" date="2021-01" db="EMBL/GenBank/DDBJ databases">
        <authorList>
            <consortium name="Genoscope - CEA"/>
            <person name="William W."/>
        </authorList>
    </citation>
    <scope>NUCLEOTIDE SEQUENCE</scope>
</reference>
<evidence type="ECO:0000313" key="2">
    <source>
        <dbReference type="EMBL" id="CDY49404.1"/>
    </source>
</evidence>
<dbReference type="PaxDb" id="3708-A0A078IJ12"/>
<evidence type="ECO:0000313" key="3">
    <source>
        <dbReference type="Proteomes" id="UP000028999"/>
    </source>
</evidence>
<proteinExistence type="predicted"/>
<sequence length="59" mass="6568">HGVGRTGKKCCKRYQKRCIHVGLNAESPIELDNLLQITSRLSSEIDSVAGFRILPELSE</sequence>
<dbReference type="EMBL" id="HG994355">
    <property type="protein sequence ID" value="CAF2151430.1"/>
    <property type="molecule type" value="Genomic_DNA"/>
</dbReference>